<keyword evidence="3" id="KW-0249">Electron transport</keyword>
<evidence type="ECO:0000256" key="1">
    <source>
        <dbReference type="ARBA" id="ARBA00022448"/>
    </source>
</evidence>
<evidence type="ECO:0000313" key="10">
    <source>
        <dbReference type="EMBL" id="TFW29659.1"/>
    </source>
</evidence>
<proteinExistence type="predicted"/>
<evidence type="ECO:0000313" key="11">
    <source>
        <dbReference type="Proteomes" id="UP000298438"/>
    </source>
</evidence>
<dbReference type="Gene3D" id="3.40.920.10">
    <property type="entry name" value="Pyruvate-ferredoxin oxidoreductase, PFOR, domain III"/>
    <property type="match status" value="1"/>
</dbReference>
<keyword evidence="10" id="KW-0670">Pyruvate</keyword>
<dbReference type="CDD" id="cd07034">
    <property type="entry name" value="TPP_PYR_PFOR_IOR-alpha_like"/>
    <property type="match status" value="1"/>
</dbReference>
<dbReference type="Gene3D" id="3.40.50.970">
    <property type="match status" value="1"/>
</dbReference>
<dbReference type="InterPro" id="IPR029061">
    <property type="entry name" value="THDP-binding"/>
</dbReference>
<dbReference type="PANTHER" id="PTHR48084:SF3">
    <property type="entry name" value="SUBUNIT OF PYRUVATE:FLAVODOXIN OXIDOREDUCTASE"/>
    <property type="match status" value="1"/>
</dbReference>
<dbReference type="GO" id="GO:0030976">
    <property type="term" value="F:thiamine pyrophosphate binding"/>
    <property type="evidence" value="ECO:0007669"/>
    <property type="project" value="InterPro"/>
</dbReference>
<dbReference type="AlphaFoldDB" id="A0A4Y9SWC8"/>
<dbReference type="InterPro" id="IPR002880">
    <property type="entry name" value="Pyrv_Fd/Flavodoxin_OxRdtase_N"/>
</dbReference>
<evidence type="ECO:0000259" key="7">
    <source>
        <dbReference type="Pfam" id="PF01558"/>
    </source>
</evidence>
<dbReference type="SUPFAM" id="SSF52922">
    <property type="entry name" value="TK C-terminal domain-like"/>
    <property type="match status" value="1"/>
</dbReference>
<dbReference type="Pfam" id="PF02775">
    <property type="entry name" value="TPP_enzyme_C"/>
    <property type="match status" value="1"/>
</dbReference>
<keyword evidence="4" id="KW-0560">Oxidoreductase</keyword>
<dbReference type="PANTHER" id="PTHR48084">
    <property type="entry name" value="2-OXOGLUTARATE OXIDOREDUCTASE SUBUNIT KORB-RELATED"/>
    <property type="match status" value="1"/>
</dbReference>
<evidence type="ECO:0000256" key="2">
    <source>
        <dbReference type="ARBA" id="ARBA00022485"/>
    </source>
</evidence>
<gene>
    <name evidence="10" type="ORF">E4L96_01200</name>
</gene>
<dbReference type="InterPro" id="IPR046667">
    <property type="entry name" value="DUF6537"/>
</dbReference>
<dbReference type="RefSeq" id="WP_135205417.1">
    <property type="nucleotide sequence ID" value="NZ_SPVF01000015.1"/>
</dbReference>
<dbReference type="OrthoDB" id="9803617at2"/>
<dbReference type="GO" id="GO:0044281">
    <property type="term" value="P:small molecule metabolic process"/>
    <property type="evidence" value="ECO:0007669"/>
    <property type="project" value="UniProtKB-ARBA"/>
</dbReference>
<name>A0A4Y9SWC8_9BURK</name>
<keyword evidence="5" id="KW-0408">Iron</keyword>
<dbReference type="NCBIfam" id="NF009588">
    <property type="entry name" value="PRK13029.1"/>
    <property type="match status" value="1"/>
</dbReference>
<dbReference type="EMBL" id="SPVF01000015">
    <property type="protein sequence ID" value="TFW29659.1"/>
    <property type="molecule type" value="Genomic_DNA"/>
</dbReference>
<accession>A0A4Y9SWC8</accession>
<keyword evidence="2" id="KW-0479">Metal-binding</keyword>
<dbReference type="GO" id="GO:0051539">
    <property type="term" value="F:4 iron, 4 sulfur cluster binding"/>
    <property type="evidence" value="ECO:0007669"/>
    <property type="project" value="UniProtKB-KW"/>
</dbReference>
<dbReference type="InterPro" id="IPR051457">
    <property type="entry name" value="2-oxoacid:Fd_oxidoreductase"/>
</dbReference>
<evidence type="ECO:0000259" key="9">
    <source>
        <dbReference type="Pfam" id="PF20169"/>
    </source>
</evidence>
<evidence type="ECO:0000256" key="3">
    <source>
        <dbReference type="ARBA" id="ARBA00022982"/>
    </source>
</evidence>
<evidence type="ECO:0000256" key="4">
    <source>
        <dbReference type="ARBA" id="ARBA00023002"/>
    </source>
</evidence>
<keyword evidence="1" id="KW-0813">Transport</keyword>
<feature type="domain" description="DUF6537" evidence="9">
    <location>
        <begin position="966"/>
        <end position="1164"/>
    </location>
</feature>
<dbReference type="GO" id="GO:0045333">
    <property type="term" value="P:cellular respiration"/>
    <property type="evidence" value="ECO:0007669"/>
    <property type="project" value="UniProtKB-ARBA"/>
</dbReference>
<evidence type="ECO:0000256" key="5">
    <source>
        <dbReference type="ARBA" id="ARBA00023004"/>
    </source>
</evidence>
<keyword evidence="2" id="KW-0004">4Fe-4S</keyword>
<protein>
    <submittedName>
        <fullName evidence="10">Indolepyruvate ferredoxin oxidoreductase family protein</fullName>
    </submittedName>
</protein>
<feature type="domain" description="Thiamine pyrophosphate enzyme TPP-binding" evidence="8">
    <location>
        <begin position="474"/>
        <end position="560"/>
    </location>
</feature>
<dbReference type="Pfam" id="PF20169">
    <property type="entry name" value="DUF6537"/>
    <property type="match status" value="1"/>
</dbReference>
<dbReference type="NCBIfam" id="NF009589">
    <property type="entry name" value="PRK13030.1"/>
    <property type="match status" value="1"/>
</dbReference>
<dbReference type="Pfam" id="PF01558">
    <property type="entry name" value="POR"/>
    <property type="match status" value="1"/>
</dbReference>
<feature type="domain" description="Pyruvate/ketoisovalerate oxidoreductase catalytic" evidence="7">
    <location>
        <begin position="751"/>
        <end position="939"/>
    </location>
</feature>
<dbReference type="GO" id="GO:0016625">
    <property type="term" value="F:oxidoreductase activity, acting on the aldehyde or oxo group of donors, iron-sulfur protein as acceptor"/>
    <property type="evidence" value="ECO:0007669"/>
    <property type="project" value="UniProtKB-ARBA"/>
</dbReference>
<dbReference type="InterPro" id="IPR009014">
    <property type="entry name" value="Transketo_C/PFOR_II"/>
</dbReference>
<evidence type="ECO:0000259" key="8">
    <source>
        <dbReference type="Pfam" id="PF02775"/>
    </source>
</evidence>
<reference evidence="10 11" key="1">
    <citation type="submission" date="2019-03" db="EMBL/GenBank/DDBJ databases">
        <title>Draft Genome Sequence of Massilia arenosa sp. nov., a Novel Massilia Species Isolated from a Sandy-loam Maize Soil.</title>
        <authorList>
            <person name="Raths R."/>
            <person name="Peta V."/>
            <person name="Bucking H."/>
        </authorList>
    </citation>
    <scope>NUCLEOTIDE SEQUENCE [LARGE SCALE GENOMIC DNA]</scope>
    <source>
        <strain evidence="10 11">MC02</strain>
    </source>
</reference>
<dbReference type="InterPro" id="IPR002869">
    <property type="entry name" value="Pyrv_flavodox_OxRed_cen"/>
</dbReference>
<keyword evidence="11" id="KW-1185">Reference proteome</keyword>
<dbReference type="Proteomes" id="UP000298438">
    <property type="component" value="Unassembled WGS sequence"/>
</dbReference>
<dbReference type="SUPFAM" id="SSF52518">
    <property type="entry name" value="Thiamin diphosphate-binding fold (THDP-binding)"/>
    <property type="match status" value="2"/>
</dbReference>
<comment type="caution">
    <text evidence="10">The sequence shown here is derived from an EMBL/GenBank/DDBJ whole genome shotgun (WGS) entry which is preliminary data.</text>
</comment>
<dbReference type="InterPro" id="IPR019752">
    <property type="entry name" value="Pyrv/ketoisovalerate_OxRed_cat"/>
</dbReference>
<organism evidence="10 11">
    <name type="scientific">Zemynaea arenosa</name>
    <dbReference type="NCBI Taxonomy" id="2561931"/>
    <lineage>
        <taxon>Bacteria</taxon>
        <taxon>Pseudomonadati</taxon>
        <taxon>Pseudomonadota</taxon>
        <taxon>Betaproteobacteria</taxon>
        <taxon>Burkholderiales</taxon>
        <taxon>Oxalobacteraceae</taxon>
        <taxon>Telluria group</taxon>
        <taxon>Zemynaea</taxon>
    </lineage>
</organism>
<evidence type="ECO:0000256" key="6">
    <source>
        <dbReference type="ARBA" id="ARBA00023014"/>
    </source>
</evidence>
<sequence length="1179" mass="127770">MQHDSPSRLAPVSLDDKYTATSGNIFLSGIQALVRLPMMQHERDRAAGLNTAGFVSGYRGSPLGGLDETLWKAKGFLEQHGVKFVPGVNEDLAATAVWGTQTVDLIGPAKYDGVFAMWYGKGPGVDRCGDVFKHMNHAGTAKHGGVLLVAGDDHGAYSSTLPHQSDHIFSACMIPVLYPCNVQEYLDLGVHGWAMSRFSGLAVAFKALADTVESSASVDANPHRVEVKLPTDFVMPEGGLNTRLSSDPLGLQARKQEALMQDYKIYAALAYARANKLNRTTIEAPDAKLGIIASGKSYLDVLEALEELGIDEAMAAKVGLRVFKVAMPWPLEPDSVREFAQGLDEILVVEEKRQLVEYQLKEQLYNWRDDVRPHIVGKFDDKGEWVAPRGEWLLPPKADFSVSQVARVIAGRLKNFVSDSHVLAQIAQRISFLDAKDAVLQKAISTPFRPAFYCSGCPHNTSTKVPEGSFALAGIGCHVMATSIYPEMNKLTTHMGGEGTPWIGQAAFSKVPHVFQNLGDGTYFHSGYLAIRAAVAANVNITYKILYNDAVAMTGGQPVDGTTSVPMIAQQMAAEGIKRIALVTEDLSRYEDPSALPSIVTLHDRKEMDAIQRELRELPGVTVIIYDQTCAAEKRRRRKKGEFADPQKRMVINEAVCEGCGDCGIQSNCVSILPKETDWGRKRTIDQSSCNKDYSCVKGFCPSFVTVEGGSLKKSKTGAGKANNDDGWGELAAPVLPSIAQPYNILINGIGGTGVITVGALMGMAAHLEGKGASVLDMTGMSQKNGSVTSHVKIAQSPSHLRAQRIATGEADLVLGCDMLTTGAADAVSKMAPGRTAVVVNLHEQPTGTFAQQRDWEFPAADVKSLITESVGGAEAADFIDATKLATALMGDSIAANLFMMGYAWQKGRIPLSEAALLRAIELNGVAVEANKRAFQWGRRAAVDLKRVEKVALPTQAIVVQMPQSLDALINKRTEFLTAYQDAAYAARFTALVDQVRAAEGSLHAGTRLAMAVAKSYSKLLAYKDEYEVARLYTDGRFVEQLKTQFDGSFSLKFNLAPPLFAKKDAAGKLVKVEYGSWMFGAFKLLAKLKGLRGGALDVFGYTAERKMERQLIEEYRVLIESILPKLTADNLPLAVELAALPDQIRGFGHVKEKAVEQFRARKAELLAQFDAPARSAAA</sequence>
<dbReference type="InterPro" id="IPR011766">
    <property type="entry name" value="TPP_enzyme_TPP-bd"/>
</dbReference>
<keyword evidence="6" id="KW-0411">Iron-sulfur</keyword>
<dbReference type="SUPFAM" id="SSF53323">
    <property type="entry name" value="Pyruvate-ferredoxin oxidoreductase, PFOR, domain III"/>
    <property type="match status" value="1"/>
</dbReference>